<dbReference type="AlphaFoldDB" id="A0A377BB29"/>
<accession>A0A377BB29</accession>
<dbReference type="GO" id="GO:0005975">
    <property type="term" value="P:carbohydrate metabolic process"/>
    <property type="evidence" value="ECO:0007669"/>
    <property type="project" value="InterPro"/>
</dbReference>
<dbReference type="InterPro" id="IPR013785">
    <property type="entry name" value="Aldolase_TIM"/>
</dbReference>
<proteinExistence type="predicted"/>
<organism evidence="1 2">
    <name type="scientific">Escherichia coli</name>
    <dbReference type="NCBI Taxonomy" id="562"/>
    <lineage>
        <taxon>Bacteria</taxon>
        <taxon>Pseudomonadati</taxon>
        <taxon>Pseudomonadota</taxon>
        <taxon>Gammaproteobacteria</taxon>
        <taxon>Enterobacterales</taxon>
        <taxon>Enterobacteriaceae</taxon>
        <taxon>Escherichia</taxon>
    </lineage>
</organism>
<evidence type="ECO:0000313" key="2">
    <source>
        <dbReference type="Proteomes" id="UP000254052"/>
    </source>
</evidence>
<dbReference type="Proteomes" id="UP000254052">
    <property type="component" value="Unassembled WGS sequence"/>
</dbReference>
<sequence length="54" mass="6553">MLADIRYWENDATNKHYAIAHFNVWNAEMLMGVIDAAEEAKIPGYYFFWYRFCR</sequence>
<dbReference type="EMBL" id="UGED01000009">
    <property type="protein sequence ID" value="STL56274.1"/>
    <property type="molecule type" value="Genomic_DNA"/>
</dbReference>
<dbReference type="SUPFAM" id="SSF51569">
    <property type="entry name" value="Aldolase"/>
    <property type="match status" value="1"/>
</dbReference>
<name>A0A377BB29_ECOLX</name>
<evidence type="ECO:0000313" key="1">
    <source>
        <dbReference type="EMBL" id="STL56274.1"/>
    </source>
</evidence>
<reference evidence="1 2" key="1">
    <citation type="submission" date="2018-06" db="EMBL/GenBank/DDBJ databases">
        <authorList>
            <consortium name="Pathogen Informatics"/>
            <person name="Doyle S."/>
        </authorList>
    </citation>
    <scope>NUCLEOTIDE SEQUENCE [LARGE SCALE GENOMIC DNA]</scope>
    <source>
        <strain evidence="1 2">NCTC9962</strain>
    </source>
</reference>
<dbReference type="InterPro" id="IPR000771">
    <property type="entry name" value="FBA_II"/>
</dbReference>
<dbReference type="GO" id="GO:0008270">
    <property type="term" value="F:zinc ion binding"/>
    <property type="evidence" value="ECO:0007669"/>
    <property type="project" value="InterPro"/>
</dbReference>
<dbReference type="Pfam" id="PF01116">
    <property type="entry name" value="F_bP_aldolase"/>
    <property type="match status" value="1"/>
</dbReference>
<dbReference type="GO" id="GO:0016832">
    <property type="term" value="F:aldehyde-lyase activity"/>
    <property type="evidence" value="ECO:0007669"/>
    <property type="project" value="InterPro"/>
</dbReference>
<dbReference type="Gene3D" id="3.20.20.70">
    <property type="entry name" value="Aldolase class I"/>
    <property type="match status" value="1"/>
</dbReference>
<protein>
    <submittedName>
        <fullName evidence="1">Putative sugar-bisphosphate aldolase</fullName>
    </submittedName>
</protein>
<gene>
    <name evidence="1" type="ORF">NCTC9962_04689</name>
</gene>